<keyword evidence="5" id="KW-1185">Reference proteome</keyword>
<feature type="domain" description="Myb-like" evidence="2">
    <location>
        <begin position="81"/>
        <end position="131"/>
    </location>
</feature>
<reference evidence="4 5" key="1">
    <citation type="submission" date="2024-04" db="EMBL/GenBank/DDBJ databases">
        <title>Tritrichomonas musculus Genome.</title>
        <authorList>
            <person name="Alves-Ferreira E."/>
            <person name="Grigg M."/>
            <person name="Lorenzi H."/>
            <person name="Galac M."/>
        </authorList>
    </citation>
    <scope>NUCLEOTIDE SEQUENCE [LARGE SCALE GENOMIC DNA]</scope>
    <source>
        <strain evidence="4 5">EAF2021</strain>
    </source>
</reference>
<evidence type="ECO:0000313" key="5">
    <source>
        <dbReference type="Proteomes" id="UP001470230"/>
    </source>
</evidence>
<dbReference type="PROSITE" id="PS50090">
    <property type="entry name" value="MYB_LIKE"/>
    <property type="match status" value="2"/>
</dbReference>
<dbReference type="PANTHER" id="PTHR45614:SF253">
    <property type="entry name" value="CHROMOSOME UNDETERMINED SCAFFOLD_38, WHOLE GENOME SHOTGUN SEQUENCE"/>
    <property type="match status" value="1"/>
</dbReference>
<accession>A0ABR2KK20</accession>
<feature type="domain" description="HTH myb-type" evidence="3">
    <location>
        <begin position="33"/>
        <end position="80"/>
    </location>
</feature>
<sequence>MMFVPNQYYYTYNTANPYTQFAPINMPITEAPQRTRFTKAEDELLKQLVNSQEQPNWNEIAIHMKHRTARQCRERYNNYLRPNLINGPWTPEEDELLIDLYDKYGPKWALISQSFNSRSPVNIKNHHSSLVSQSVVKSRKNHLIENNHENIKSEEKIANNEFRFTENIDPLNENSLNEDPINANSINADPLTVDPISVDPLNIDPINVEPTNTVPANEQKVEQKGEGASNDQTFDNMFPNVPFGEDDLWSNTLVQTNDSDLLAF</sequence>
<gene>
    <name evidence="4" type="ORF">M9Y10_028316</name>
</gene>
<evidence type="ECO:0000259" key="3">
    <source>
        <dbReference type="PROSITE" id="PS51294"/>
    </source>
</evidence>
<dbReference type="PROSITE" id="PS51294">
    <property type="entry name" value="HTH_MYB"/>
    <property type="match status" value="2"/>
</dbReference>
<name>A0ABR2KK20_9EUKA</name>
<dbReference type="Gene3D" id="1.10.10.60">
    <property type="entry name" value="Homeodomain-like"/>
    <property type="match status" value="2"/>
</dbReference>
<dbReference type="Proteomes" id="UP001470230">
    <property type="component" value="Unassembled WGS sequence"/>
</dbReference>
<protein>
    <recommendedName>
        <fullName evidence="6">Myb-like DNA-binding domain containing protein</fullName>
    </recommendedName>
</protein>
<proteinExistence type="predicted"/>
<dbReference type="InterPro" id="IPR017930">
    <property type="entry name" value="Myb_dom"/>
</dbReference>
<dbReference type="InterPro" id="IPR009057">
    <property type="entry name" value="Homeodomain-like_sf"/>
</dbReference>
<dbReference type="Pfam" id="PF13921">
    <property type="entry name" value="Myb_DNA-bind_6"/>
    <property type="match status" value="1"/>
</dbReference>
<dbReference type="InterPro" id="IPR050560">
    <property type="entry name" value="MYB_TF"/>
</dbReference>
<dbReference type="EMBL" id="JAPFFF010000004">
    <property type="protein sequence ID" value="KAK8891111.1"/>
    <property type="molecule type" value="Genomic_DNA"/>
</dbReference>
<feature type="region of interest" description="Disordered" evidence="1">
    <location>
        <begin position="210"/>
        <end position="233"/>
    </location>
</feature>
<dbReference type="InterPro" id="IPR001005">
    <property type="entry name" value="SANT/Myb"/>
</dbReference>
<evidence type="ECO:0008006" key="6">
    <source>
        <dbReference type="Google" id="ProtNLM"/>
    </source>
</evidence>
<evidence type="ECO:0000313" key="4">
    <source>
        <dbReference type="EMBL" id="KAK8891111.1"/>
    </source>
</evidence>
<comment type="caution">
    <text evidence="4">The sequence shown here is derived from an EMBL/GenBank/DDBJ whole genome shotgun (WGS) entry which is preliminary data.</text>
</comment>
<evidence type="ECO:0000259" key="2">
    <source>
        <dbReference type="PROSITE" id="PS50090"/>
    </source>
</evidence>
<feature type="domain" description="HTH myb-type" evidence="3">
    <location>
        <begin position="81"/>
        <end position="135"/>
    </location>
</feature>
<dbReference type="PANTHER" id="PTHR45614">
    <property type="entry name" value="MYB PROTEIN-RELATED"/>
    <property type="match status" value="1"/>
</dbReference>
<organism evidence="4 5">
    <name type="scientific">Tritrichomonas musculus</name>
    <dbReference type="NCBI Taxonomy" id="1915356"/>
    <lineage>
        <taxon>Eukaryota</taxon>
        <taxon>Metamonada</taxon>
        <taxon>Parabasalia</taxon>
        <taxon>Tritrichomonadida</taxon>
        <taxon>Tritrichomonadidae</taxon>
        <taxon>Tritrichomonas</taxon>
    </lineage>
</organism>
<dbReference type="SMART" id="SM00717">
    <property type="entry name" value="SANT"/>
    <property type="match status" value="2"/>
</dbReference>
<evidence type="ECO:0000256" key="1">
    <source>
        <dbReference type="SAM" id="MobiDB-lite"/>
    </source>
</evidence>
<feature type="domain" description="Myb-like" evidence="2">
    <location>
        <begin position="29"/>
        <end position="80"/>
    </location>
</feature>
<dbReference type="CDD" id="cd00167">
    <property type="entry name" value="SANT"/>
    <property type="match status" value="2"/>
</dbReference>
<dbReference type="SUPFAM" id="SSF46689">
    <property type="entry name" value="Homeodomain-like"/>
    <property type="match status" value="1"/>
</dbReference>